<dbReference type="NCBIfam" id="TIGR01687">
    <property type="entry name" value="moaD_arch"/>
    <property type="match status" value="1"/>
</dbReference>
<dbReference type="NCBIfam" id="NF041918">
    <property type="entry name" value="SAMP1"/>
    <property type="match status" value="1"/>
</dbReference>
<dbReference type="Pfam" id="PF02597">
    <property type="entry name" value="ThiS"/>
    <property type="match status" value="1"/>
</dbReference>
<organism evidence="1">
    <name type="scientific">Caldilinea aerophila</name>
    <dbReference type="NCBI Taxonomy" id="133453"/>
    <lineage>
        <taxon>Bacteria</taxon>
        <taxon>Bacillati</taxon>
        <taxon>Chloroflexota</taxon>
        <taxon>Caldilineae</taxon>
        <taxon>Caldilineales</taxon>
        <taxon>Caldilineaceae</taxon>
        <taxon>Caldilinea</taxon>
    </lineage>
</organism>
<dbReference type="PANTHER" id="PTHR38031">
    <property type="entry name" value="SULFUR CARRIER PROTEIN SLR0821-RELATED"/>
    <property type="match status" value="1"/>
</dbReference>
<dbReference type="InterPro" id="IPR016155">
    <property type="entry name" value="Mopterin_synth/thiamin_S_b"/>
</dbReference>
<name>A0A7C1JX11_9CHLR</name>
<dbReference type="AlphaFoldDB" id="A0A7C1JX11"/>
<accession>A0A7C1JX11</accession>
<comment type="caution">
    <text evidence="1">The sequence shown here is derived from an EMBL/GenBank/DDBJ whole genome shotgun (WGS) entry which is preliminary data.</text>
</comment>
<evidence type="ECO:0000313" key="1">
    <source>
        <dbReference type="EMBL" id="HDX30650.1"/>
    </source>
</evidence>
<dbReference type="PANTHER" id="PTHR38031:SF1">
    <property type="entry name" value="SULFUR CARRIER PROTEIN CYSO"/>
    <property type="match status" value="1"/>
</dbReference>
<dbReference type="SUPFAM" id="SSF54285">
    <property type="entry name" value="MoaD/ThiS"/>
    <property type="match status" value="1"/>
</dbReference>
<protein>
    <submittedName>
        <fullName evidence="1">MoaD family protein</fullName>
    </submittedName>
</protein>
<gene>
    <name evidence="1" type="ORF">ENQ20_04060</name>
</gene>
<dbReference type="InterPro" id="IPR010038">
    <property type="entry name" value="MoaD_arc-typ"/>
</dbReference>
<proteinExistence type="predicted"/>
<dbReference type="EMBL" id="DSMG01000046">
    <property type="protein sequence ID" value="HDX30650.1"/>
    <property type="molecule type" value="Genomic_DNA"/>
</dbReference>
<dbReference type="InterPro" id="IPR054834">
    <property type="entry name" value="SAMP1_3"/>
</dbReference>
<dbReference type="InterPro" id="IPR012675">
    <property type="entry name" value="Beta-grasp_dom_sf"/>
</dbReference>
<dbReference type="InterPro" id="IPR003749">
    <property type="entry name" value="ThiS/MoaD-like"/>
</dbReference>
<reference evidence="1" key="1">
    <citation type="journal article" date="2020" name="mSystems">
        <title>Genome- and Community-Level Interaction Insights into Carbon Utilization and Element Cycling Functions of Hydrothermarchaeota in Hydrothermal Sediment.</title>
        <authorList>
            <person name="Zhou Z."/>
            <person name="Liu Y."/>
            <person name="Xu W."/>
            <person name="Pan J."/>
            <person name="Luo Z.H."/>
            <person name="Li M."/>
        </authorList>
    </citation>
    <scope>NUCLEOTIDE SEQUENCE [LARGE SCALE GENOMIC DNA]</scope>
    <source>
        <strain evidence="1">SpSt-289</strain>
    </source>
</reference>
<dbReference type="OMA" id="MQVNFYA"/>
<dbReference type="InterPro" id="IPR052045">
    <property type="entry name" value="Sulfur_Carrier/Prot_Modifier"/>
</dbReference>
<sequence>MNVRVYATLRPIVGGKEAQLTTGAGDTFRQMIEEMITRWPELKREFFDSNGELRSNIHIFLNGRDVRYLGGLDTTIPENADVCIFPPVGGGMPR</sequence>
<dbReference type="Gene3D" id="3.10.20.30">
    <property type="match status" value="1"/>
</dbReference>